<protein>
    <submittedName>
        <fullName evidence="1">Uncharacterized protein</fullName>
    </submittedName>
</protein>
<reference evidence="1 2" key="1">
    <citation type="submission" date="2019-07" db="EMBL/GenBank/DDBJ databases">
        <title>WGS assembly of Gossypium mustelinum.</title>
        <authorList>
            <person name="Chen Z.J."/>
            <person name="Sreedasyam A."/>
            <person name="Ando A."/>
            <person name="Song Q."/>
            <person name="De L."/>
            <person name="Hulse-Kemp A."/>
            <person name="Ding M."/>
            <person name="Ye W."/>
            <person name="Kirkbride R."/>
            <person name="Jenkins J."/>
            <person name="Plott C."/>
            <person name="Lovell J."/>
            <person name="Lin Y.-M."/>
            <person name="Vaughn R."/>
            <person name="Liu B."/>
            <person name="Li W."/>
            <person name="Simpson S."/>
            <person name="Scheffler B."/>
            <person name="Saski C."/>
            <person name="Grover C."/>
            <person name="Hu G."/>
            <person name="Conover J."/>
            <person name="Carlson J."/>
            <person name="Shu S."/>
            <person name="Boston L."/>
            <person name="Williams M."/>
            <person name="Peterson D."/>
            <person name="Mcgee K."/>
            <person name="Jones D."/>
            <person name="Wendel J."/>
            <person name="Stelly D."/>
            <person name="Grimwood J."/>
            <person name="Schmutz J."/>
        </authorList>
    </citation>
    <scope>NUCLEOTIDE SEQUENCE [LARGE SCALE GENOMIC DNA]</scope>
    <source>
        <strain evidence="1">1408120.09</strain>
    </source>
</reference>
<proteinExistence type="predicted"/>
<feature type="non-terminal residue" evidence="1">
    <location>
        <position position="1"/>
    </location>
</feature>
<sequence>SFPSSLHYFSLLQSFLSFSQFFFFVPPFINPSFEPEDEIKDEKNPRPLDEVYIALLKTYGLGPYSMSVKKVEKEIKEMEKKVNDLCGIKESDTGLAAPSQWDLVSNKQMMQEEQPLQVAR</sequence>
<dbReference type="EMBL" id="CM017656">
    <property type="protein sequence ID" value="TYI68529.1"/>
    <property type="molecule type" value="Genomic_DNA"/>
</dbReference>
<dbReference type="AlphaFoldDB" id="A0A5D2TVU5"/>
<dbReference type="Proteomes" id="UP000323597">
    <property type="component" value="Chromosome D08"/>
</dbReference>
<organism evidence="1 2">
    <name type="scientific">Gossypium mustelinum</name>
    <name type="common">Cotton</name>
    <name type="synonym">Gossypium caicoense</name>
    <dbReference type="NCBI Taxonomy" id="34275"/>
    <lineage>
        <taxon>Eukaryota</taxon>
        <taxon>Viridiplantae</taxon>
        <taxon>Streptophyta</taxon>
        <taxon>Embryophyta</taxon>
        <taxon>Tracheophyta</taxon>
        <taxon>Spermatophyta</taxon>
        <taxon>Magnoliopsida</taxon>
        <taxon>eudicotyledons</taxon>
        <taxon>Gunneridae</taxon>
        <taxon>Pentapetalae</taxon>
        <taxon>rosids</taxon>
        <taxon>malvids</taxon>
        <taxon>Malvales</taxon>
        <taxon>Malvaceae</taxon>
        <taxon>Malvoideae</taxon>
        <taxon>Gossypium</taxon>
    </lineage>
</organism>
<keyword evidence="2" id="KW-1185">Reference proteome</keyword>
<evidence type="ECO:0000313" key="2">
    <source>
        <dbReference type="Proteomes" id="UP000323597"/>
    </source>
</evidence>
<evidence type="ECO:0000313" key="1">
    <source>
        <dbReference type="EMBL" id="TYI68528.1"/>
    </source>
</evidence>
<dbReference type="EMBL" id="CM017656">
    <property type="protein sequence ID" value="TYI68528.1"/>
    <property type="molecule type" value="Genomic_DNA"/>
</dbReference>
<name>A0A5D2TVU5_GOSMU</name>
<gene>
    <name evidence="1" type="ORF">E1A91_D08G095000v1</name>
</gene>
<accession>A0A5D2TVU5</accession>